<keyword evidence="2 4" id="KW-0238">DNA-binding</keyword>
<evidence type="ECO:0000256" key="3">
    <source>
        <dbReference type="ARBA" id="ARBA00023163"/>
    </source>
</evidence>
<evidence type="ECO:0000256" key="2">
    <source>
        <dbReference type="ARBA" id="ARBA00023125"/>
    </source>
</evidence>
<dbReference type="Gene3D" id="1.10.357.10">
    <property type="entry name" value="Tetracycline Repressor, domain 2"/>
    <property type="match status" value="1"/>
</dbReference>
<dbReference type="PANTHER" id="PTHR47506:SF1">
    <property type="entry name" value="HTH-TYPE TRANSCRIPTIONAL REGULATOR YJDC"/>
    <property type="match status" value="1"/>
</dbReference>
<evidence type="ECO:0000313" key="7">
    <source>
        <dbReference type="Proteomes" id="UP001589619"/>
    </source>
</evidence>
<gene>
    <name evidence="6" type="ORF">ACFFNY_08335</name>
</gene>
<feature type="domain" description="HTH tetR-type" evidence="5">
    <location>
        <begin position="14"/>
        <end position="74"/>
    </location>
</feature>
<dbReference type="InterPro" id="IPR036271">
    <property type="entry name" value="Tet_transcr_reg_TetR-rel_C_sf"/>
</dbReference>
<protein>
    <submittedName>
        <fullName evidence="6">TetR/AcrR family transcriptional regulator</fullName>
    </submittedName>
</protein>
<reference evidence="6 7" key="1">
    <citation type="submission" date="2024-09" db="EMBL/GenBank/DDBJ databases">
        <authorList>
            <person name="Sun Q."/>
            <person name="Mori K."/>
        </authorList>
    </citation>
    <scope>NUCLEOTIDE SEQUENCE [LARGE SCALE GENOMIC DNA]</scope>
    <source>
        <strain evidence="6 7">JCM 12520</strain>
    </source>
</reference>
<feature type="DNA-binding region" description="H-T-H motif" evidence="4">
    <location>
        <begin position="37"/>
        <end position="56"/>
    </location>
</feature>
<dbReference type="RefSeq" id="WP_344912226.1">
    <property type="nucleotide sequence ID" value="NZ_BAAAYO010000010.1"/>
</dbReference>
<proteinExistence type="predicted"/>
<dbReference type="PROSITE" id="PS50977">
    <property type="entry name" value="HTH_TETR_2"/>
    <property type="match status" value="1"/>
</dbReference>
<sequence>MSPRNVVKDRKLREERTRQVLDAAMHVIARRGLPATKMTDIAAEAGLSVGNVYKYFESKDQIFQTLVETGQREYRLFVEEALAKPLPPYEKLYWYTEQWLALDNAWAITIMLQHARTSEAVPEPLKKAVSARFEDNLRPMAALIAEGQRAGVFIDGDSLELALLYVSLMEGIILHDIPGIREITAITPEKALRLLLKKDGSVPADASKRD</sequence>
<dbReference type="PANTHER" id="PTHR47506">
    <property type="entry name" value="TRANSCRIPTIONAL REGULATORY PROTEIN"/>
    <property type="match status" value="1"/>
</dbReference>
<dbReference type="InterPro" id="IPR009057">
    <property type="entry name" value="Homeodomain-like_sf"/>
</dbReference>
<organism evidence="6 7">
    <name type="scientific">Paenibacillus hodogayensis</name>
    <dbReference type="NCBI Taxonomy" id="279208"/>
    <lineage>
        <taxon>Bacteria</taxon>
        <taxon>Bacillati</taxon>
        <taxon>Bacillota</taxon>
        <taxon>Bacilli</taxon>
        <taxon>Bacillales</taxon>
        <taxon>Paenibacillaceae</taxon>
        <taxon>Paenibacillus</taxon>
    </lineage>
</organism>
<dbReference type="EMBL" id="JBHMAG010000007">
    <property type="protein sequence ID" value="MFB9751576.1"/>
    <property type="molecule type" value="Genomic_DNA"/>
</dbReference>
<keyword evidence="7" id="KW-1185">Reference proteome</keyword>
<evidence type="ECO:0000313" key="6">
    <source>
        <dbReference type="EMBL" id="MFB9751576.1"/>
    </source>
</evidence>
<dbReference type="InterPro" id="IPR001647">
    <property type="entry name" value="HTH_TetR"/>
</dbReference>
<keyword evidence="3" id="KW-0804">Transcription</keyword>
<dbReference type="SUPFAM" id="SSF48498">
    <property type="entry name" value="Tetracyclin repressor-like, C-terminal domain"/>
    <property type="match status" value="1"/>
</dbReference>
<evidence type="ECO:0000256" key="1">
    <source>
        <dbReference type="ARBA" id="ARBA00023015"/>
    </source>
</evidence>
<name>A0ABV5VTG5_9BACL</name>
<evidence type="ECO:0000256" key="4">
    <source>
        <dbReference type="PROSITE-ProRule" id="PRU00335"/>
    </source>
</evidence>
<keyword evidence="1" id="KW-0805">Transcription regulation</keyword>
<dbReference type="Proteomes" id="UP001589619">
    <property type="component" value="Unassembled WGS sequence"/>
</dbReference>
<comment type="caution">
    <text evidence="6">The sequence shown here is derived from an EMBL/GenBank/DDBJ whole genome shotgun (WGS) entry which is preliminary data.</text>
</comment>
<dbReference type="Pfam" id="PF00440">
    <property type="entry name" value="TetR_N"/>
    <property type="match status" value="1"/>
</dbReference>
<dbReference type="PRINTS" id="PR00455">
    <property type="entry name" value="HTHTETR"/>
</dbReference>
<evidence type="ECO:0000259" key="5">
    <source>
        <dbReference type="PROSITE" id="PS50977"/>
    </source>
</evidence>
<accession>A0ABV5VTG5</accession>
<dbReference type="SUPFAM" id="SSF46689">
    <property type="entry name" value="Homeodomain-like"/>
    <property type="match status" value="1"/>
</dbReference>